<dbReference type="PROSITE" id="PS51257">
    <property type="entry name" value="PROKAR_LIPOPROTEIN"/>
    <property type="match status" value="1"/>
</dbReference>
<accession>A0ABR9T418</accession>
<evidence type="ECO:0000313" key="3">
    <source>
        <dbReference type="Proteomes" id="UP000618319"/>
    </source>
</evidence>
<dbReference type="RefSeq" id="WP_196938665.1">
    <property type="nucleotide sequence ID" value="NZ_MU158689.1"/>
</dbReference>
<reference evidence="2 3" key="1">
    <citation type="submission" date="2018-02" db="EMBL/GenBank/DDBJ databases">
        <title>Sphingobacterium KA21.</title>
        <authorList>
            <person name="Vasarhelyi B.M."/>
            <person name="Deshmukh S."/>
            <person name="Balint B."/>
            <person name="Kukolya J."/>
        </authorList>
    </citation>
    <scope>NUCLEOTIDE SEQUENCE [LARGE SCALE GENOMIC DNA]</scope>
    <source>
        <strain evidence="2 3">Ka21</strain>
    </source>
</reference>
<name>A0ABR9T418_9SPHI</name>
<comment type="caution">
    <text evidence="2">The sequence shown here is derived from an EMBL/GenBank/DDBJ whole genome shotgun (WGS) entry which is preliminary data.</text>
</comment>
<evidence type="ECO:0000313" key="2">
    <source>
        <dbReference type="EMBL" id="MBE8719634.1"/>
    </source>
</evidence>
<evidence type="ECO:0008006" key="4">
    <source>
        <dbReference type="Google" id="ProtNLM"/>
    </source>
</evidence>
<sequence>MKTINSLFVLVLVGLSFVSSCRSTHYVPALPKTTRLDSFQLASFDVYAKYDTLLNSPGEISYTTSLVDSMITLGVHYLFVAKGQTWPRKVFHCTPIHYYHRFTSPGIRLVRRTDPNFNDSVHLTRNLINVREILQIREGELHKQGDIVFNSTTPENRQTWAVEFLTDSSSVKLESLTSNSFAKKNNNNLTVRLDTIFSNPVIFKRMVNPALVFATPGDDPERLADSFYFTSYRNKYNSAYFPMVSDSNHIKKLKDRVYRSRNQ</sequence>
<dbReference type="Proteomes" id="UP000618319">
    <property type="component" value="Unassembled WGS sequence"/>
</dbReference>
<gene>
    <name evidence="2" type="ORF">C4F40_02700</name>
</gene>
<organism evidence="2 3">
    <name type="scientific">Sphingobacterium pedocola</name>
    <dbReference type="NCBI Taxonomy" id="2082722"/>
    <lineage>
        <taxon>Bacteria</taxon>
        <taxon>Pseudomonadati</taxon>
        <taxon>Bacteroidota</taxon>
        <taxon>Sphingobacteriia</taxon>
        <taxon>Sphingobacteriales</taxon>
        <taxon>Sphingobacteriaceae</taxon>
        <taxon>Sphingobacterium</taxon>
    </lineage>
</organism>
<proteinExistence type="predicted"/>
<keyword evidence="1" id="KW-0732">Signal</keyword>
<evidence type="ECO:0000256" key="1">
    <source>
        <dbReference type="SAM" id="SignalP"/>
    </source>
</evidence>
<dbReference type="EMBL" id="PSKQ01000013">
    <property type="protein sequence ID" value="MBE8719634.1"/>
    <property type="molecule type" value="Genomic_DNA"/>
</dbReference>
<feature type="chain" id="PRO_5047406546" description="Lipoprotein" evidence="1">
    <location>
        <begin position="22"/>
        <end position="263"/>
    </location>
</feature>
<keyword evidence="3" id="KW-1185">Reference proteome</keyword>
<feature type="signal peptide" evidence="1">
    <location>
        <begin position="1"/>
        <end position="21"/>
    </location>
</feature>
<protein>
    <recommendedName>
        <fullName evidence="4">Lipoprotein</fullName>
    </recommendedName>
</protein>